<dbReference type="RefSeq" id="WP_014701050.1">
    <property type="nucleotide sequence ID" value="NC_017845.1"/>
</dbReference>
<feature type="transmembrane region" description="Helical" evidence="1">
    <location>
        <begin position="57"/>
        <end position="77"/>
    </location>
</feature>
<dbReference type="InterPro" id="IPR021676">
    <property type="entry name" value="DUF3262"/>
</dbReference>
<accession>A0A0H3IC47</accession>
<dbReference type="NCBIfam" id="TIGR03758">
    <property type="entry name" value="conj_TIGR03758"/>
    <property type="match status" value="1"/>
</dbReference>
<organism evidence="2 3">
    <name type="scientific">Pectobacterium parmentieri</name>
    <dbReference type="NCBI Taxonomy" id="1905730"/>
    <lineage>
        <taxon>Bacteria</taxon>
        <taxon>Pseudomonadati</taxon>
        <taxon>Pseudomonadota</taxon>
        <taxon>Gammaproteobacteria</taxon>
        <taxon>Enterobacterales</taxon>
        <taxon>Pectobacteriaceae</taxon>
        <taxon>Pectobacterium</taxon>
    </lineage>
</organism>
<keyword evidence="1" id="KW-0472">Membrane</keyword>
<dbReference type="eggNOG" id="ENOG5032MN6">
    <property type="taxonomic scope" value="Bacteria"/>
</dbReference>
<dbReference type="KEGG" id="pec:W5S_3509"/>
<evidence type="ECO:0000313" key="2">
    <source>
        <dbReference type="EMBL" id="AFI91579.1"/>
    </source>
</evidence>
<dbReference type="Proteomes" id="UP000008044">
    <property type="component" value="Chromosome"/>
</dbReference>
<sequence length="78" mass="8420">MNAAQKAAWSAASGNTDPSVLNLLILGLLFSILFLWATWALVMAYKGWTTKSIGAESIGTFTVRLILLLVISIFLFAS</sequence>
<dbReference type="EMBL" id="CP003415">
    <property type="protein sequence ID" value="AFI91579.1"/>
    <property type="molecule type" value="Genomic_DNA"/>
</dbReference>
<dbReference type="STRING" id="1905730.W5S_3509"/>
<keyword evidence="1" id="KW-1133">Transmembrane helix</keyword>
<dbReference type="Pfam" id="PF11660">
    <property type="entry name" value="DUF3262"/>
    <property type="match status" value="1"/>
</dbReference>
<dbReference type="GeneID" id="90762258"/>
<proteinExistence type="predicted"/>
<reference evidence="2 3" key="1">
    <citation type="journal article" date="2012" name="J. Bacteriol.">
        <title>Genome sequence of Pectobacterium sp. strain SCC3193.</title>
        <authorList>
            <person name="Koskinen J.P."/>
            <person name="Laine P."/>
            <person name="Niemi O."/>
            <person name="Nykyri J."/>
            <person name="Harjunpaa H."/>
            <person name="Auvinen P."/>
            <person name="Paulin L."/>
            <person name="Pirhonen M."/>
            <person name="Palva T."/>
            <person name="Holm L."/>
        </authorList>
    </citation>
    <scope>NUCLEOTIDE SEQUENCE [LARGE SCALE GENOMIC DNA]</scope>
    <source>
        <strain evidence="2 3">SCC3193</strain>
    </source>
</reference>
<gene>
    <name evidence="2" type="ordered locus">W5S_3509</name>
</gene>
<protein>
    <submittedName>
        <fullName evidence="2">Membrane protein</fullName>
    </submittedName>
</protein>
<name>A0A0H3IC47_PECPM</name>
<dbReference type="AlphaFoldDB" id="A0A0H3IC47"/>
<dbReference type="HOGENOM" id="CLU_195279_0_0_6"/>
<evidence type="ECO:0000256" key="1">
    <source>
        <dbReference type="SAM" id="Phobius"/>
    </source>
</evidence>
<keyword evidence="1" id="KW-0812">Transmembrane</keyword>
<feature type="transmembrane region" description="Helical" evidence="1">
    <location>
        <begin position="20"/>
        <end position="45"/>
    </location>
</feature>
<evidence type="ECO:0000313" key="3">
    <source>
        <dbReference type="Proteomes" id="UP000008044"/>
    </source>
</evidence>